<dbReference type="GeneID" id="100899976"/>
<feature type="region of interest" description="Disordered" evidence="1">
    <location>
        <begin position="168"/>
        <end position="187"/>
    </location>
</feature>
<organism evidence="2 3">
    <name type="scientific">Galendromus occidentalis</name>
    <name type="common">western predatory mite</name>
    <dbReference type="NCBI Taxonomy" id="34638"/>
    <lineage>
        <taxon>Eukaryota</taxon>
        <taxon>Metazoa</taxon>
        <taxon>Ecdysozoa</taxon>
        <taxon>Arthropoda</taxon>
        <taxon>Chelicerata</taxon>
        <taxon>Arachnida</taxon>
        <taxon>Acari</taxon>
        <taxon>Parasitiformes</taxon>
        <taxon>Mesostigmata</taxon>
        <taxon>Gamasina</taxon>
        <taxon>Phytoseioidea</taxon>
        <taxon>Phytoseiidae</taxon>
        <taxon>Typhlodrominae</taxon>
        <taxon>Galendromus</taxon>
    </lineage>
</organism>
<reference evidence="3" key="1">
    <citation type="submission" date="2025-08" db="UniProtKB">
        <authorList>
            <consortium name="RefSeq"/>
        </authorList>
    </citation>
    <scope>IDENTIFICATION</scope>
</reference>
<evidence type="ECO:0000313" key="2">
    <source>
        <dbReference type="Proteomes" id="UP000694867"/>
    </source>
</evidence>
<name>A0AAJ6QTS3_9ACAR</name>
<dbReference type="RefSeq" id="XP_003743705.1">
    <property type="nucleotide sequence ID" value="XM_003743657.1"/>
</dbReference>
<evidence type="ECO:0000313" key="3">
    <source>
        <dbReference type="RefSeq" id="XP_003743705.1"/>
    </source>
</evidence>
<keyword evidence="2" id="KW-1185">Reference proteome</keyword>
<dbReference type="KEGG" id="goe:100899976"/>
<dbReference type="Proteomes" id="UP000694867">
    <property type="component" value="Unplaced"/>
</dbReference>
<dbReference type="AlphaFoldDB" id="A0AAJ6QTS3"/>
<sequence>MEFLENAMRVFSEGYIQTIDLKRERGLIGIAPSGEKILPSSIRFPLRELRVPAEDLEYVEPDTKVRFKVCYGKKSGYQACEVTPIAQNLRYAQIYGVAEDYCRVLIEDCQSLANVDLQTLKCVVPHHLSLRMGEHCIVAVPWKEPSKANKEKRLPSVHLLELHNSKSEAEASLKRRNESNPRATSPTVFYPNEVLEADSPTAGSSALPDITAVGESETKDLRNSHASPHAGGGIMPPSRDEIEVAYWTGVRDGVRRYQRMMTPYLNAPLPFLRYEPMKQVPPGHVSHHA</sequence>
<proteinExistence type="predicted"/>
<gene>
    <name evidence="3" type="primary">LOC100899976</name>
</gene>
<protein>
    <submittedName>
        <fullName evidence="3">Uncharacterized protein LOC100899976</fullName>
    </submittedName>
</protein>
<feature type="compositionally biased region" description="Basic and acidic residues" evidence="1">
    <location>
        <begin position="168"/>
        <end position="179"/>
    </location>
</feature>
<evidence type="ECO:0000256" key="1">
    <source>
        <dbReference type="SAM" id="MobiDB-lite"/>
    </source>
</evidence>
<accession>A0AAJ6QTS3</accession>